<dbReference type="InterPro" id="IPR054471">
    <property type="entry name" value="GPIID_WHD"/>
</dbReference>
<comment type="caution">
    <text evidence="5">The sequence shown here is derived from an EMBL/GenBank/DDBJ whole genome shotgun (WGS) entry which is preliminary data.</text>
</comment>
<dbReference type="SUPFAM" id="SSF48403">
    <property type="entry name" value="Ankyrin repeat"/>
    <property type="match status" value="1"/>
</dbReference>
<dbReference type="Pfam" id="PF22939">
    <property type="entry name" value="WHD_GPIID"/>
    <property type="match status" value="1"/>
</dbReference>
<dbReference type="InterPro" id="IPR002110">
    <property type="entry name" value="Ankyrin_rpt"/>
</dbReference>
<dbReference type="Proteomes" id="UP001276659">
    <property type="component" value="Unassembled WGS sequence"/>
</dbReference>
<keyword evidence="6" id="KW-1185">Reference proteome</keyword>
<dbReference type="Gene3D" id="1.25.40.20">
    <property type="entry name" value="Ankyrin repeat-containing domain"/>
    <property type="match status" value="1"/>
</dbReference>
<organism evidence="5 6">
    <name type="scientific">Lepraria neglecta</name>
    <dbReference type="NCBI Taxonomy" id="209136"/>
    <lineage>
        <taxon>Eukaryota</taxon>
        <taxon>Fungi</taxon>
        <taxon>Dikarya</taxon>
        <taxon>Ascomycota</taxon>
        <taxon>Pezizomycotina</taxon>
        <taxon>Lecanoromycetes</taxon>
        <taxon>OSLEUM clade</taxon>
        <taxon>Lecanoromycetidae</taxon>
        <taxon>Lecanorales</taxon>
        <taxon>Lecanorineae</taxon>
        <taxon>Stereocaulaceae</taxon>
        <taxon>Lepraria</taxon>
    </lineage>
</organism>
<dbReference type="InterPro" id="IPR056884">
    <property type="entry name" value="NPHP3-like_N"/>
</dbReference>
<dbReference type="PANTHER" id="PTHR10039">
    <property type="entry name" value="AMELOGENIN"/>
    <property type="match status" value="1"/>
</dbReference>
<feature type="domain" description="GPI inositol-deacylase winged helix" evidence="3">
    <location>
        <begin position="455"/>
        <end position="554"/>
    </location>
</feature>
<feature type="domain" description="Nephrocystin 3-like N-terminal" evidence="4">
    <location>
        <begin position="177"/>
        <end position="343"/>
    </location>
</feature>
<evidence type="ECO:0000313" key="6">
    <source>
        <dbReference type="Proteomes" id="UP001276659"/>
    </source>
</evidence>
<dbReference type="PROSITE" id="PS50297">
    <property type="entry name" value="ANK_REP_REGION"/>
    <property type="match status" value="3"/>
</dbReference>
<evidence type="ECO:0000259" key="4">
    <source>
        <dbReference type="Pfam" id="PF24883"/>
    </source>
</evidence>
<reference evidence="5" key="1">
    <citation type="submission" date="2022-11" db="EMBL/GenBank/DDBJ databases">
        <title>Chromosomal genome sequence assembly and mating type (MAT) locus characterization of the leprose asexual lichenized fungus Lepraria neglecta (Nyl.) Erichsen.</title>
        <authorList>
            <person name="Allen J.L."/>
            <person name="Pfeffer B."/>
        </authorList>
    </citation>
    <scope>NUCLEOTIDE SEQUENCE</scope>
    <source>
        <strain evidence="5">Allen 5258</strain>
    </source>
</reference>
<accession>A0AAE0DG24</accession>
<name>A0AAE0DG24_9LECA</name>
<gene>
    <name evidence="5" type="ORF">OEA41_004336</name>
</gene>
<dbReference type="Pfam" id="PF24883">
    <property type="entry name" value="NPHP3_N"/>
    <property type="match status" value="1"/>
</dbReference>
<keyword evidence="1" id="KW-0677">Repeat</keyword>
<dbReference type="SMART" id="SM00248">
    <property type="entry name" value="ANK"/>
    <property type="match status" value="8"/>
</dbReference>
<dbReference type="Gene3D" id="3.40.50.300">
    <property type="entry name" value="P-loop containing nucleotide triphosphate hydrolases"/>
    <property type="match status" value="1"/>
</dbReference>
<dbReference type="PANTHER" id="PTHR10039:SF16">
    <property type="entry name" value="GPI INOSITOL-DEACYLASE"/>
    <property type="match status" value="1"/>
</dbReference>
<evidence type="ECO:0000259" key="3">
    <source>
        <dbReference type="Pfam" id="PF22939"/>
    </source>
</evidence>
<evidence type="ECO:0000256" key="2">
    <source>
        <dbReference type="PROSITE-ProRule" id="PRU00023"/>
    </source>
</evidence>
<dbReference type="SUPFAM" id="SSF52540">
    <property type="entry name" value="P-loop containing nucleoside triphosphate hydrolases"/>
    <property type="match status" value="1"/>
</dbReference>
<dbReference type="InterPro" id="IPR036770">
    <property type="entry name" value="Ankyrin_rpt-contain_sf"/>
</dbReference>
<dbReference type="PROSITE" id="PS50088">
    <property type="entry name" value="ANK_REPEAT"/>
    <property type="match status" value="3"/>
</dbReference>
<dbReference type="InterPro" id="IPR027417">
    <property type="entry name" value="P-loop_NTPase"/>
</dbReference>
<keyword evidence="2" id="KW-0040">ANK repeat</keyword>
<feature type="repeat" description="ANK" evidence="2">
    <location>
        <begin position="655"/>
        <end position="687"/>
    </location>
</feature>
<proteinExistence type="predicted"/>
<evidence type="ECO:0000256" key="1">
    <source>
        <dbReference type="ARBA" id="ARBA00022737"/>
    </source>
</evidence>
<sequence>MAEALAIVGLVSAIVQFVDFSTKVIGRIDKFRSKNNEVPVGFRDISVQLPLLMSDLKRTKERVELHEVALDTQSAVLAALDEILLKVLPDVADSSWRLAKKALLSVHQEDKVLFIAQELRNNVIYLTHHSASVTAQKESDSRTSLVQADEQMKMLQWLSIMDPSVYQNRAIQQREPGTGQWLLRSEQFNRWRSRSKGLGWLHGIPGCGKTILCAAIIESIQDFCKRSGSRVMAYYYIDYNDTPNANVGNILRSLVKQICVGADRIPKVVQTLCSQHRASGQQPSIATLISIVRALEVTLAIDTFIIIDALDEYPELQRSELLQTIQLLVGEGFEHIHILTTSRAEHDIKLTIGKSATEVICIENDQVDADINKHVRTCLSDDPRLSKLPDRIKYMVELKLSEGAQGMFRWAVCQIDALRFCNKASAVKTALADLPKTLYDTYERIISGINSTDLADARAIIQWIAFAKRHLTLEEVAEAATTRPGLDDIDLDDKLYDPYDVLRICRSLVSLSEEKVIICGKLEIRQVVRFAHASVREYLLSDHITQGLAASFSIPEKQSHEHVSQCCLSVLLRNNAKHQLPPDPEAMPLLRYAAEFWFQHAKEMGSVADETIKYDDLTTEDYANRLFITSVTIFQNWLTIYDPNIKRGSNRLRGSGPSPLYYAALLGLVESTRELLDLGYDVNALGGRYGTALVAAAMNGNESIVRLLVDRDAEVNCFGGVVFGNPLQAACYSGSESIVRLLIERGASVNPNRGGKHDTPLQVACEFGYESLVRLLIRSGANVKAHGGGFGYALQAAAVKKHHAIVALLLDEGAEVNVRGGCYGSALQGAVAGGSESVTRLLLDAGADPNAQAGGFRDSLRAAAWRQEQSIFDLLLERGADVDLSVRRLQDNQFTAPLDKELAESIHWAKVDNSPMLMDLVSLAAKRIARIENEERTAQSAASQQSIQPNRLRLRKMVHYVLKQDSDQYQDASIPTTWLATTKIRSQEDSD</sequence>
<dbReference type="Pfam" id="PF12796">
    <property type="entry name" value="Ank_2"/>
    <property type="match status" value="3"/>
</dbReference>
<evidence type="ECO:0000313" key="5">
    <source>
        <dbReference type="EMBL" id="KAK3167890.1"/>
    </source>
</evidence>
<protein>
    <recommendedName>
        <fullName evidence="7">Ankyrin</fullName>
    </recommendedName>
</protein>
<evidence type="ECO:0008006" key="7">
    <source>
        <dbReference type="Google" id="ProtNLM"/>
    </source>
</evidence>
<dbReference type="AlphaFoldDB" id="A0AAE0DG24"/>
<feature type="repeat" description="ANK" evidence="2">
    <location>
        <begin position="756"/>
        <end position="788"/>
    </location>
</feature>
<feature type="repeat" description="ANK" evidence="2">
    <location>
        <begin position="725"/>
        <end position="754"/>
    </location>
</feature>
<dbReference type="EMBL" id="JASNWA010000010">
    <property type="protein sequence ID" value="KAK3167890.1"/>
    <property type="molecule type" value="Genomic_DNA"/>
</dbReference>